<protein>
    <submittedName>
        <fullName evidence="3">UxaA family hydrolase</fullName>
    </submittedName>
</protein>
<reference evidence="3" key="2">
    <citation type="submission" date="2021-04" db="EMBL/GenBank/DDBJ databases">
        <authorList>
            <person name="Gilroy R."/>
        </authorList>
    </citation>
    <scope>NUCLEOTIDE SEQUENCE</scope>
    <source>
        <strain evidence="3">CHK188-5543</strain>
    </source>
</reference>
<evidence type="ECO:0000256" key="1">
    <source>
        <dbReference type="ARBA" id="ARBA00023239"/>
    </source>
</evidence>
<dbReference type="GO" id="GO:0016787">
    <property type="term" value="F:hydrolase activity"/>
    <property type="evidence" value="ECO:0007669"/>
    <property type="project" value="UniProtKB-KW"/>
</dbReference>
<comment type="caution">
    <text evidence="3">The sequence shown here is derived from an EMBL/GenBank/DDBJ whole genome shotgun (WGS) entry which is preliminary data.</text>
</comment>
<keyword evidence="3" id="KW-0378">Hydrolase</keyword>
<proteinExistence type="predicted"/>
<keyword evidence="1" id="KW-0456">Lyase</keyword>
<dbReference type="InterPro" id="IPR044144">
    <property type="entry name" value="SAF_UxaA/GarD"/>
</dbReference>
<accession>A0A9D1WS24</accession>
<evidence type="ECO:0000313" key="3">
    <source>
        <dbReference type="EMBL" id="HIX66036.1"/>
    </source>
</evidence>
<name>A0A9D1WS24_9FIRM</name>
<evidence type="ECO:0000313" key="4">
    <source>
        <dbReference type="Proteomes" id="UP000886800"/>
    </source>
</evidence>
<sequence>MSEKKLAVQVQPIDNVASIFAEVQAGDQVEVAARDGSRVTLTANQDIPYGHKIALREIAKGETVTKYGESIGIATADIQRGDYVHVHNLDSARARGDWKEQK</sequence>
<dbReference type="CDD" id="cd11613">
    <property type="entry name" value="SAF_AH_GD"/>
    <property type="match status" value="1"/>
</dbReference>
<dbReference type="GO" id="GO:0016829">
    <property type="term" value="F:lyase activity"/>
    <property type="evidence" value="ECO:0007669"/>
    <property type="project" value="UniProtKB-KW"/>
</dbReference>
<dbReference type="SMART" id="SM00858">
    <property type="entry name" value="SAF"/>
    <property type="match status" value="1"/>
</dbReference>
<dbReference type="EMBL" id="DXES01000161">
    <property type="protein sequence ID" value="HIX66036.1"/>
    <property type="molecule type" value="Genomic_DNA"/>
</dbReference>
<reference evidence="3" key="1">
    <citation type="journal article" date="2021" name="PeerJ">
        <title>Extensive microbial diversity within the chicken gut microbiome revealed by metagenomics and culture.</title>
        <authorList>
            <person name="Gilroy R."/>
            <person name="Ravi A."/>
            <person name="Getino M."/>
            <person name="Pursley I."/>
            <person name="Horton D.L."/>
            <person name="Alikhan N.F."/>
            <person name="Baker D."/>
            <person name="Gharbi K."/>
            <person name="Hall N."/>
            <person name="Watson M."/>
            <person name="Adriaenssens E.M."/>
            <person name="Foster-Nyarko E."/>
            <person name="Jarju S."/>
            <person name="Secka A."/>
            <person name="Antonio M."/>
            <person name="Oren A."/>
            <person name="Chaudhuri R.R."/>
            <person name="La Ragione R."/>
            <person name="Hildebrand F."/>
            <person name="Pallen M.J."/>
        </authorList>
    </citation>
    <scope>NUCLEOTIDE SEQUENCE</scope>
    <source>
        <strain evidence="3">CHK188-5543</strain>
    </source>
</reference>
<organism evidence="3 4">
    <name type="scientific">Candidatus Anaerotruncus excrementipullorum</name>
    <dbReference type="NCBI Taxonomy" id="2838465"/>
    <lineage>
        <taxon>Bacteria</taxon>
        <taxon>Bacillati</taxon>
        <taxon>Bacillota</taxon>
        <taxon>Clostridia</taxon>
        <taxon>Eubacteriales</taxon>
        <taxon>Oscillospiraceae</taxon>
        <taxon>Anaerotruncus</taxon>
    </lineage>
</organism>
<dbReference type="PANTHER" id="PTHR30536">
    <property type="entry name" value="ALTRONATE/GALACTARATE DEHYDRATASE"/>
    <property type="match status" value="1"/>
</dbReference>
<dbReference type="Pfam" id="PF08666">
    <property type="entry name" value="SAF"/>
    <property type="match status" value="1"/>
</dbReference>
<dbReference type="PANTHER" id="PTHR30536:SF5">
    <property type="entry name" value="ALTRONATE DEHYDRATASE"/>
    <property type="match status" value="1"/>
</dbReference>
<dbReference type="Gene3D" id="2.30.130.110">
    <property type="match status" value="1"/>
</dbReference>
<dbReference type="InterPro" id="IPR052172">
    <property type="entry name" value="UxaA_altronate/galactarate_dh"/>
</dbReference>
<dbReference type="AlphaFoldDB" id="A0A9D1WS24"/>
<dbReference type="Proteomes" id="UP000886800">
    <property type="component" value="Unassembled WGS sequence"/>
</dbReference>
<gene>
    <name evidence="3" type="ORF">H9736_07280</name>
</gene>
<evidence type="ECO:0000259" key="2">
    <source>
        <dbReference type="SMART" id="SM00858"/>
    </source>
</evidence>
<feature type="domain" description="SAF" evidence="2">
    <location>
        <begin position="27"/>
        <end position="90"/>
    </location>
</feature>
<dbReference type="GO" id="GO:0019698">
    <property type="term" value="P:D-galacturonate catabolic process"/>
    <property type="evidence" value="ECO:0007669"/>
    <property type="project" value="TreeGrafter"/>
</dbReference>
<dbReference type="InterPro" id="IPR013974">
    <property type="entry name" value="SAF"/>
</dbReference>